<name>A0ACC2WZ81_9TREE</name>
<organism evidence="1 2">
    <name type="scientific">Naganishia adeliensis</name>
    <dbReference type="NCBI Taxonomy" id="92952"/>
    <lineage>
        <taxon>Eukaryota</taxon>
        <taxon>Fungi</taxon>
        <taxon>Dikarya</taxon>
        <taxon>Basidiomycota</taxon>
        <taxon>Agaricomycotina</taxon>
        <taxon>Tremellomycetes</taxon>
        <taxon>Filobasidiales</taxon>
        <taxon>Filobasidiaceae</taxon>
        <taxon>Naganishia</taxon>
    </lineage>
</organism>
<protein>
    <submittedName>
        <fullName evidence="1">Uncharacterized protein</fullName>
    </submittedName>
</protein>
<evidence type="ECO:0000313" key="2">
    <source>
        <dbReference type="Proteomes" id="UP001230649"/>
    </source>
</evidence>
<proteinExistence type="predicted"/>
<sequence length="891" mass="99323">MPKSRASRGILLTSNLPQLQNLIKRDPISYREEFLTQYNHYLSLLRLLQHSPLAFSNDSGSAGDGTVKSSSNSSTSNAQHFRELLTFIAQVAQCYPEETKTFPTELGDLLMEDGKIGGSGGARGIGNDTRKSMVQNLVMLRNKGVISSQKLLEILFPLLPITTSPSLRSFIKKTILTDLKTANTPSKNHKLNGVVQALLFNMVDRGMDADVVGDKGRYSLKRVMSGTGGSDMTAINRIGQEAMWAVSLIKELWRKSIWNDAKTVSIVSRATRHPNVKVQSAAIHFFLGNEDDDGLDSDDEQEDEGPNIKKLVHQRTIKKKTKADEKRFSKAKTTYNKKRAEKLANSVNKTNFPALDLLNDPQRFGEDMYENLSKHDKQYSLEHKVLIMQLLSRVMGVHKLYILEFYGYIYKYLTYHQLKVTQILVALAQSIHDLVPPEDLHPVVTKIANEFVNDGVSSEVIAAGINAIREICRRQPWDLIDYRKSKDKGVITAARGLLQLYREVAPGLLEKRDRGKAASTGLTKNFEVLAYGHTKTADGIEGLELLEDHLAQQKDEDDMDQDDASSTGEGGWEKWEVESEDSDSDSDGWENVGSDSDGDISLSDSDDDDETKAERAQRRLARKAEKAAQKADPGLDPEAPLYSDEEEIDEDEKKRRIARRDRVTSRKERLLTKISRAKAQAVSAAKEHTDLTRMGDADSQAEAEDEEDDVDMDSKSVVSTVAPSIAATDMSEGKKLSLMAQTKILTPADFALLNELKIKAAQHAAEQGGGSAAKRKLAALEAEKKNHNDADHSAFLTENEIMGPRKKTKQDYEERMASIQKGREGREKFGSMKGKKKGVNPSSSTNREKARNKPIMMAVHSNKVVQKKKASLRDKQIKLRAAAEKQKKMKH</sequence>
<accession>A0ACC2WZ81</accession>
<dbReference type="EMBL" id="JASBWS010000003">
    <property type="protein sequence ID" value="KAJ9116676.1"/>
    <property type="molecule type" value="Genomic_DNA"/>
</dbReference>
<reference evidence="1" key="1">
    <citation type="submission" date="2023-04" db="EMBL/GenBank/DDBJ databases">
        <title>Draft Genome sequencing of Naganishia species isolated from polar environments using Oxford Nanopore Technology.</title>
        <authorList>
            <person name="Leo P."/>
            <person name="Venkateswaran K."/>
        </authorList>
    </citation>
    <scope>NUCLEOTIDE SEQUENCE</scope>
    <source>
        <strain evidence="1">MNA-CCFEE 5262</strain>
    </source>
</reference>
<gene>
    <name evidence="1" type="ORF">QFC20_000610</name>
</gene>
<evidence type="ECO:0000313" key="1">
    <source>
        <dbReference type="EMBL" id="KAJ9116676.1"/>
    </source>
</evidence>
<keyword evidence="2" id="KW-1185">Reference proteome</keyword>
<comment type="caution">
    <text evidence="1">The sequence shown here is derived from an EMBL/GenBank/DDBJ whole genome shotgun (WGS) entry which is preliminary data.</text>
</comment>
<dbReference type="Proteomes" id="UP001230649">
    <property type="component" value="Unassembled WGS sequence"/>
</dbReference>